<sequence>MEEEVKRKAYLEASRLKNAGHDNEVIYARLEKQDVPTELIKKILINLTVQKVHDVNAERKPFFNLALAKIGIGVALAVICMFVAPGQTILPIGLIAGGIVAAAINKPV</sequence>
<feature type="transmembrane region" description="Helical" evidence="1">
    <location>
        <begin position="62"/>
        <end position="84"/>
    </location>
</feature>
<keyword evidence="1" id="KW-0812">Transmembrane</keyword>
<evidence type="ECO:0000256" key="1">
    <source>
        <dbReference type="SAM" id="Phobius"/>
    </source>
</evidence>
<organism evidence="2 3">
    <name type="scientific">Mucilaginibacter celer</name>
    <dbReference type="NCBI Taxonomy" id="2305508"/>
    <lineage>
        <taxon>Bacteria</taxon>
        <taxon>Pseudomonadati</taxon>
        <taxon>Bacteroidota</taxon>
        <taxon>Sphingobacteriia</taxon>
        <taxon>Sphingobacteriales</taxon>
        <taxon>Sphingobacteriaceae</taxon>
        <taxon>Mucilaginibacter</taxon>
    </lineage>
</organism>
<dbReference type="RefSeq" id="WP_119407761.1">
    <property type="nucleotide sequence ID" value="NZ_CP032869.1"/>
</dbReference>
<dbReference type="KEGG" id="muh:HYN43_001465"/>
<dbReference type="AlphaFoldDB" id="A0A494VSX6"/>
<keyword evidence="3" id="KW-1185">Reference proteome</keyword>
<protein>
    <submittedName>
        <fullName evidence="2">Uncharacterized protein</fullName>
    </submittedName>
</protein>
<dbReference type="Proteomes" id="UP000270046">
    <property type="component" value="Chromosome"/>
</dbReference>
<feature type="transmembrane region" description="Helical" evidence="1">
    <location>
        <begin position="90"/>
        <end position="105"/>
    </location>
</feature>
<name>A0A494VSX6_9SPHI</name>
<accession>A0A494VSX6</accession>
<evidence type="ECO:0000313" key="3">
    <source>
        <dbReference type="Proteomes" id="UP000270046"/>
    </source>
</evidence>
<evidence type="ECO:0000313" key="2">
    <source>
        <dbReference type="EMBL" id="AYL94042.1"/>
    </source>
</evidence>
<dbReference type="EMBL" id="CP032869">
    <property type="protein sequence ID" value="AYL94042.1"/>
    <property type="molecule type" value="Genomic_DNA"/>
</dbReference>
<dbReference type="OrthoDB" id="1374237at2"/>
<proteinExistence type="predicted"/>
<reference evidence="2 3" key="1">
    <citation type="submission" date="2018-10" db="EMBL/GenBank/DDBJ databases">
        <title>Genome sequencing of Mucilaginibacter sp. HYN0043.</title>
        <authorList>
            <person name="Kim M."/>
            <person name="Yi H."/>
        </authorList>
    </citation>
    <scope>NUCLEOTIDE SEQUENCE [LARGE SCALE GENOMIC DNA]</scope>
    <source>
        <strain evidence="2 3">HYN0043</strain>
    </source>
</reference>
<keyword evidence="1" id="KW-0472">Membrane</keyword>
<keyword evidence="1" id="KW-1133">Transmembrane helix</keyword>
<gene>
    <name evidence="2" type="ORF">HYN43_001465</name>
</gene>